<proteinExistence type="inferred from homology"/>
<dbReference type="Pfam" id="PF08352">
    <property type="entry name" value="oligo_HPY"/>
    <property type="match status" value="1"/>
</dbReference>
<dbReference type="Proteomes" id="UP001551675">
    <property type="component" value="Unassembled WGS sequence"/>
</dbReference>
<dbReference type="CDD" id="cd03257">
    <property type="entry name" value="ABC_NikE_OppD_transporters"/>
    <property type="match status" value="1"/>
</dbReference>
<dbReference type="SMART" id="SM00382">
    <property type="entry name" value="AAA"/>
    <property type="match status" value="1"/>
</dbReference>
<evidence type="ECO:0000256" key="5">
    <source>
        <dbReference type="ARBA" id="ARBA00022519"/>
    </source>
</evidence>
<feature type="compositionally biased region" description="Basic and acidic residues" evidence="10">
    <location>
        <begin position="339"/>
        <end position="349"/>
    </location>
</feature>
<keyword evidence="8" id="KW-1278">Translocase</keyword>
<keyword evidence="6" id="KW-0547">Nucleotide-binding</keyword>
<feature type="compositionally biased region" description="Low complexity" evidence="10">
    <location>
        <begin position="325"/>
        <end position="338"/>
    </location>
</feature>
<keyword evidence="5" id="KW-0997">Cell inner membrane</keyword>
<reference evidence="12 13" key="1">
    <citation type="submission" date="2024-06" db="EMBL/GenBank/DDBJ databases">
        <title>The Natural Products Discovery Center: Release of the First 8490 Sequenced Strains for Exploring Actinobacteria Biosynthetic Diversity.</title>
        <authorList>
            <person name="Kalkreuter E."/>
            <person name="Kautsar S.A."/>
            <person name="Yang D."/>
            <person name="Bader C.D."/>
            <person name="Teijaro C.N."/>
            <person name="Fluegel L."/>
            <person name="Davis C.M."/>
            <person name="Simpson J.R."/>
            <person name="Lauterbach L."/>
            <person name="Steele A.D."/>
            <person name="Gui C."/>
            <person name="Meng S."/>
            <person name="Li G."/>
            <person name="Viehrig K."/>
            <person name="Ye F."/>
            <person name="Su P."/>
            <person name="Kiefer A.F."/>
            <person name="Nichols A."/>
            <person name="Cepeda A.J."/>
            <person name="Yan W."/>
            <person name="Fan B."/>
            <person name="Jiang Y."/>
            <person name="Adhikari A."/>
            <person name="Zheng C.-J."/>
            <person name="Schuster L."/>
            <person name="Cowan T.M."/>
            <person name="Smanski M.J."/>
            <person name="Chevrette M.G."/>
            <person name="De Carvalho L.P.S."/>
            <person name="Shen B."/>
        </authorList>
    </citation>
    <scope>NUCLEOTIDE SEQUENCE [LARGE SCALE GENOMIC DNA]</scope>
    <source>
        <strain evidence="12 13">NPDC050100</strain>
    </source>
</reference>
<comment type="subcellular location">
    <subcellularLocation>
        <location evidence="1">Cell membrane</location>
        <topology evidence="1">Peripheral membrane protein</topology>
    </subcellularLocation>
</comment>
<dbReference type="Pfam" id="PF00005">
    <property type="entry name" value="ABC_tran"/>
    <property type="match status" value="1"/>
</dbReference>
<dbReference type="PANTHER" id="PTHR43297">
    <property type="entry name" value="OLIGOPEPTIDE TRANSPORT ATP-BINDING PROTEIN APPD"/>
    <property type="match status" value="1"/>
</dbReference>
<keyword evidence="4" id="KW-1003">Cell membrane</keyword>
<evidence type="ECO:0000313" key="12">
    <source>
        <dbReference type="EMBL" id="MEV0968344.1"/>
    </source>
</evidence>
<evidence type="ECO:0000256" key="3">
    <source>
        <dbReference type="ARBA" id="ARBA00022448"/>
    </source>
</evidence>
<evidence type="ECO:0000256" key="7">
    <source>
        <dbReference type="ARBA" id="ARBA00022840"/>
    </source>
</evidence>
<evidence type="ECO:0000256" key="1">
    <source>
        <dbReference type="ARBA" id="ARBA00004202"/>
    </source>
</evidence>
<evidence type="ECO:0000256" key="2">
    <source>
        <dbReference type="ARBA" id="ARBA00005417"/>
    </source>
</evidence>
<dbReference type="PROSITE" id="PS00211">
    <property type="entry name" value="ABC_TRANSPORTER_1"/>
    <property type="match status" value="1"/>
</dbReference>
<dbReference type="SUPFAM" id="SSF52540">
    <property type="entry name" value="P-loop containing nucleoside triphosphate hydrolases"/>
    <property type="match status" value="1"/>
</dbReference>
<dbReference type="InterPro" id="IPR013563">
    <property type="entry name" value="Oligopep_ABC_C"/>
</dbReference>
<keyword evidence="9" id="KW-0472">Membrane</keyword>
<comment type="similarity">
    <text evidence="2">Belongs to the ABC transporter superfamily.</text>
</comment>
<dbReference type="InterPro" id="IPR017871">
    <property type="entry name" value="ABC_transporter-like_CS"/>
</dbReference>
<dbReference type="EMBL" id="JBFALK010000003">
    <property type="protein sequence ID" value="MEV0968344.1"/>
    <property type="molecule type" value="Genomic_DNA"/>
</dbReference>
<keyword evidence="13" id="KW-1185">Reference proteome</keyword>
<dbReference type="PROSITE" id="PS50893">
    <property type="entry name" value="ABC_TRANSPORTER_2"/>
    <property type="match status" value="1"/>
</dbReference>
<dbReference type="InterPro" id="IPR003593">
    <property type="entry name" value="AAA+_ATPase"/>
</dbReference>
<evidence type="ECO:0000256" key="9">
    <source>
        <dbReference type="ARBA" id="ARBA00023136"/>
    </source>
</evidence>
<dbReference type="InterPro" id="IPR027417">
    <property type="entry name" value="P-loop_NTPase"/>
</dbReference>
<dbReference type="InterPro" id="IPR003439">
    <property type="entry name" value="ABC_transporter-like_ATP-bd"/>
</dbReference>
<feature type="region of interest" description="Disordered" evidence="10">
    <location>
        <begin position="315"/>
        <end position="349"/>
    </location>
</feature>
<protein>
    <submittedName>
        <fullName evidence="12">ABC transporter ATP-binding protein</fullName>
    </submittedName>
</protein>
<keyword evidence="7 12" id="KW-0067">ATP-binding</keyword>
<keyword evidence="3" id="KW-0813">Transport</keyword>
<sequence>MNVLELDDVRLDLPSKRGDRALLRGVSLSLAPGEALGLVGESGSGKSMTLRTVLRTEPPGARVTGRVLLDGADVRGLDAAALRRVRANDVTMISQNPRAALNPVLRVSQFLVEGLCDARGESRDAATRRARDLLARVGIADVDRCMGSYPHQLSGGMLQRVVIAAAVASSPRLLLADEPTTALDVTTQSEVMAILDGQRREHGMAMLFVTHDLELASAVCDRIAVLYAGEIVEIATPAQLHAAPRHPYTRLLLDSRPSITARASELPVIPGRPIAAYEVEGGCAFAARCPWAAPRCERDEPALVHHAGRATRCLRSDELADELAGETPGETSGETTGEPVRDRETEATT</sequence>
<evidence type="ECO:0000256" key="8">
    <source>
        <dbReference type="ARBA" id="ARBA00022967"/>
    </source>
</evidence>
<dbReference type="InterPro" id="IPR050388">
    <property type="entry name" value="ABC_Ni/Peptide_Import"/>
</dbReference>
<organism evidence="12 13">
    <name type="scientific">Microtetraspora glauca</name>
    <dbReference type="NCBI Taxonomy" id="1996"/>
    <lineage>
        <taxon>Bacteria</taxon>
        <taxon>Bacillati</taxon>
        <taxon>Actinomycetota</taxon>
        <taxon>Actinomycetes</taxon>
        <taxon>Streptosporangiales</taxon>
        <taxon>Streptosporangiaceae</taxon>
        <taxon>Microtetraspora</taxon>
    </lineage>
</organism>
<dbReference type="GO" id="GO:0005524">
    <property type="term" value="F:ATP binding"/>
    <property type="evidence" value="ECO:0007669"/>
    <property type="project" value="UniProtKB-KW"/>
</dbReference>
<dbReference type="RefSeq" id="WP_358130907.1">
    <property type="nucleotide sequence ID" value="NZ_JBFALK010000003.1"/>
</dbReference>
<feature type="domain" description="ABC transporter" evidence="11">
    <location>
        <begin position="4"/>
        <end position="253"/>
    </location>
</feature>
<evidence type="ECO:0000313" key="13">
    <source>
        <dbReference type="Proteomes" id="UP001551675"/>
    </source>
</evidence>
<evidence type="ECO:0000259" key="11">
    <source>
        <dbReference type="PROSITE" id="PS50893"/>
    </source>
</evidence>
<name>A0ABV3G9N8_MICGL</name>
<accession>A0ABV3G9N8</accession>
<comment type="caution">
    <text evidence="12">The sequence shown here is derived from an EMBL/GenBank/DDBJ whole genome shotgun (WGS) entry which is preliminary data.</text>
</comment>
<dbReference type="Gene3D" id="3.40.50.300">
    <property type="entry name" value="P-loop containing nucleotide triphosphate hydrolases"/>
    <property type="match status" value="1"/>
</dbReference>
<gene>
    <name evidence="12" type="ORF">AB0I59_06890</name>
</gene>
<dbReference type="PANTHER" id="PTHR43297:SF14">
    <property type="entry name" value="ATPASE AAA-TYPE CORE DOMAIN-CONTAINING PROTEIN"/>
    <property type="match status" value="1"/>
</dbReference>
<evidence type="ECO:0000256" key="4">
    <source>
        <dbReference type="ARBA" id="ARBA00022475"/>
    </source>
</evidence>
<dbReference type="NCBIfam" id="TIGR01727">
    <property type="entry name" value="oligo_HPY"/>
    <property type="match status" value="1"/>
</dbReference>
<evidence type="ECO:0000256" key="6">
    <source>
        <dbReference type="ARBA" id="ARBA00022741"/>
    </source>
</evidence>
<evidence type="ECO:0000256" key="10">
    <source>
        <dbReference type="SAM" id="MobiDB-lite"/>
    </source>
</evidence>